<feature type="binding site" evidence="10">
    <location>
        <position position="197"/>
    </location>
    <ligand>
        <name>UDP-N-acetyl-alpha-D-glucosamine</name>
        <dbReference type="ChEBI" id="CHEBI:57705"/>
    </ligand>
</feature>
<comment type="similarity">
    <text evidence="10">Belongs to the glycosyltransferase 28 family. MurG subfamily.</text>
</comment>
<dbReference type="Proteomes" id="UP000662904">
    <property type="component" value="Chromosome"/>
</dbReference>
<feature type="binding site" evidence="10">
    <location>
        <begin position="10"/>
        <end position="12"/>
    </location>
    <ligand>
        <name>UDP-N-acetyl-alpha-D-glucosamine</name>
        <dbReference type="ChEBI" id="CHEBI:57705"/>
    </ligand>
</feature>
<organism evidence="13 14">
    <name type="scientific">Koleobacter methoxysyntrophicus</name>
    <dbReference type="NCBI Taxonomy" id="2751313"/>
    <lineage>
        <taxon>Bacteria</taxon>
        <taxon>Bacillati</taxon>
        <taxon>Bacillota</taxon>
        <taxon>Clostridia</taxon>
        <taxon>Koleobacterales</taxon>
        <taxon>Koleobacteraceae</taxon>
        <taxon>Koleobacter</taxon>
    </lineage>
</organism>
<evidence type="ECO:0000256" key="6">
    <source>
        <dbReference type="ARBA" id="ARBA00022984"/>
    </source>
</evidence>
<evidence type="ECO:0000256" key="3">
    <source>
        <dbReference type="ARBA" id="ARBA00022676"/>
    </source>
</evidence>
<evidence type="ECO:0000259" key="12">
    <source>
        <dbReference type="Pfam" id="PF04101"/>
    </source>
</evidence>
<keyword evidence="7 10" id="KW-0472">Membrane</keyword>
<name>A0A8A0RQR6_9FIRM</name>
<feature type="domain" description="Glycosyltransferase family 28 N-terminal" evidence="11">
    <location>
        <begin position="3"/>
        <end position="143"/>
    </location>
</feature>
<dbReference type="InterPro" id="IPR006009">
    <property type="entry name" value="GlcNAc_MurG"/>
</dbReference>
<protein>
    <recommendedName>
        <fullName evidence="10">UDP-N-acetylglucosamine--N-acetylmuramyl-(pentapeptide) pyrophosphoryl-undecaprenol N-acetylglucosamine transferase</fullName>
        <ecNumber evidence="10">2.4.1.227</ecNumber>
    </recommendedName>
    <alternativeName>
        <fullName evidence="10">Undecaprenyl-PP-MurNAc-pentapeptide-UDPGlcNAc GlcNAc transferase</fullName>
    </alternativeName>
</protein>
<dbReference type="PANTHER" id="PTHR21015">
    <property type="entry name" value="UDP-N-ACETYLGLUCOSAMINE--N-ACETYLMURAMYL-(PENTAPEPTIDE) PYROPHOSPHORYL-UNDECAPRENOL N-ACETYLGLUCOSAMINE TRANSFERASE 1"/>
    <property type="match status" value="1"/>
</dbReference>
<keyword evidence="14" id="KW-1185">Reference proteome</keyword>
<dbReference type="EMBL" id="CP059066">
    <property type="protein sequence ID" value="QSQ09737.1"/>
    <property type="molecule type" value="Genomic_DNA"/>
</dbReference>
<feature type="binding site" evidence="10">
    <location>
        <position position="125"/>
    </location>
    <ligand>
        <name>UDP-N-acetyl-alpha-D-glucosamine</name>
        <dbReference type="ChEBI" id="CHEBI:57705"/>
    </ligand>
</feature>
<dbReference type="GO" id="GO:0005886">
    <property type="term" value="C:plasma membrane"/>
    <property type="evidence" value="ECO:0007669"/>
    <property type="project" value="UniProtKB-SubCell"/>
</dbReference>
<comment type="function">
    <text evidence="10">Cell wall formation. Catalyzes the transfer of a GlcNAc subunit on undecaprenyl-pyrophosphoryl-MurNAc-pentapeptide (lipid intermediate I) to form undecaprenyl-pyrophosphoryl-MurNAc-(pentapeptide)GlcNAc (lipid intermediate II).</text>
</comment>
<evidence type="ECO:0000313" key="14">
    <source>
        <dbReference type="Proteomes" id="UP000662904"/>
    </source>
</evidence>
<evidence type="ECO:0000256" key="4">
    <source>
        <dbReference type="ARBA" id="ARBA00022679"/>
    </source>
</evidence>
<keyword evidence="3 10" id="KW-0328">Glycosyltransferase</keyword>
<accession>A0A8A0RQR6</accession>
<comment type="pathway">
    <text evidence="10">Cell wall biogenesis; peptidoglycan biosynthesis.</text>
</comment>
<dbReference type="SUPFAM" id="SSF53756">
    <property type="entry name" value="UDP-Glycosyltransferase/glycogen phosphorylase"/>
    <property type="match status" value="1"/>
</dbReference>
<feature type="binding site" evidence="10">
    <location>
        <position position="167"/>
    </location>
    <ligand>
        <name>UDP-N-acetyl-alpha-D-glucosamine</name>
        <dbReference type="ChEBI" id="CHEBI:57705"/>
    </ligand>
</feature>
<proteinExistence type="inferred from homology"/>
<sequence>MRVVLTGGGTGGHIYPGISIARYIIQKNPGTEILFIGTKKGLEIELVPKAGFKLKTIVVRGFPRGKFSMQLITAFKEVITAIWQARRILLEFSPTVVIGTGGYVCGPVVLCASLMGIPTIIHEQNVIPGITNRILSRFVKKIAVSFDESLKYFPDRRRVIVTGNPLRPEVFQTSRDEGFKVLGLDPEKKLILAFGGSRGARVINQAMIEVIKLNMQNPKIQIILITGNDQYKNVIEALTASGIDIKKCGNIIIKSYFYNMHYALAAADLIISRAGAMTVSEITALGKPAVLIPLKIAANNHQKHNALALKKYGAAEIICEDDLSGYILYNKITSLLGDEERLKRMAENSKKLGKRDSLEKIYAVIKSVTNCI</sequence>
<dbReference type="Gene3D" id="3.40.50.2000">
    <property type="entry name" value="Glycogen Phosphorylase B"/>
    <property type="match status" value="2"/>
</dbReference>
<evidence type="ECO:0000256" key="2">
    <source>
        <dbReference type="ARBA" id="ARBA00022618"/>
    </source>
</evidence>
<dbReference type="UniPathway" id="UPA00219"/>
<keyword evidence="1 10" id="KW-1003">Cell membrane</keyword>
<dbReference type="GO" id="GO:0050511">
    <property type="term" value="F:undecaprenyldiphospho-muramoylpentapeptide beta-N-acetylglucosaminyltransferase activity"/>
    <property type="evidence" value="ECO:0007669"/>
    <property type="project" value="UniProtKB-UniRule"/>
</dbReference>
<dbReference type="GO" id="GO:0071555">
    <property type="term" value="P:cell wall organization"/>
    <property type="evidence" value="ECO:0007669"/>
    <property type="project" value="UniProtKB-KW"/>
</dbReference>
<evidence type="ECO:0000256" key="5">
    <source>
        <dbReference type="ARBA" id="ARBA00022960"/>
    </source>
</evidence>
<dbReference type="Pfam" id="PF04101">
    <property type="entry name" value="Glyco_tran_28_C"/>
    <property type="match status" value="1"/>
</dbReference>
<evidence type="ECO:0000259" key="11">
    <source>
        <dbReference type="Pfam" id="PF03033"/>
    </source>
</evidence>
<keyword evidence="9 10" id="KW-0961">Cell wall biogenesis/degradation</keyword>
<evidence type="ECO:0000256" key="10">
    <source>
        <dbReference type="HAMAP-Rule" id="MF_00033"/>
    </source>
</evidence>
<dbReference type="GO" id="GO:0008360">
    <property type="term" value="P:regulation of cell shape"/>
    <property type="evidence" value="ECO:0007669"/>
    <property type="project" value="UniProtKB-KW"/>
</dbReference>
<dbReference type="KEGG" id="kme:H0A61_02117"/>
<comment type="subcellular location">
    <subcellularLocation>
        <location evidence="10">Cell membrane</location>
        <topology evidence="10">Peripheral membrane protein</topology>
        <orientation evidence="10">Cytoplasmic side</orientation>
    </subcellularLocation>
</comment>
<gene>
    <name evidence="10 13" type="primary">murG</name>
    <name evidence="13" type="ORF">H0A61_02117</name>
</gene>
<dbReference type="Pfam" id="PF03033">
    <property type="entry name" value="Glyco_transf_28"/>
    <property type="match status" value="1"/>
</dbReference>
<dbReference type="InterPro" id="IPR004276">
    <property type="entry name" value="GlycoTrans_28_N"/>
</dbReference>
<dbReference type="AlphaFoldDB" id="A0A8A0RQR6"/>
<comment type="catalytic activity">
    <reaction evidence="10">
        <text>di-trans,octa-cis-undecaprenyl diphospho-N-acetyl-alpha-D-muramoyl-L-alanyl-D-glutamyl-meso-2,6-diaminopimeloyl-D-alanyl-D-alanine + UDP-N-acetyl-alpha-D-glucosamine = di-trans,octa-cis-undecaprenyl diphospho-[N-acetyl-alpha-D-glucosaminyl-(1-&gt;4)]-N-acetyl-alpha-D-muramoyl-L-alanyl-D-glutamyl-meso-2,6-diaminopimeloyl-D-alanyl-D-alanine + UDP + H(+)</text>
        <dbReference type="Rhea" id="RHEA:31227"/>
        <dbReference type="ChEBI" id="CHEBI:15378"/>
        <dbReference type="ChEBI" id="CHEBI:57705"/>
        <dbReference type="ChEBI" id="CHEBI:58223"/>
        <dbReference type="ChEBI" id="CHEBI:61387"/>
        <dbReference type="ChEBI" id="CHEBI:61388"/>
        <dbReference type="EC" id="2.4.1.227"/>
    </reaction>
</comment>
<keyword evidence="8 10" id="KW-0131">Cell cycle</keyword>
<evidence type="ECO:0000256" key="7">
    <source>
        <dbReference type="ARBA" id="ARBA00023136"/>
    </source>
</evidence>
<keyword evidence="6 10" id="KW-0573">Peptidoglycan synthesis</keyword>
<dbReference type="NCBIfam" id="TIGR01133">
    <property type="entry name" value="murG"/>
    <property type="match status" value="1"/>
</dbReference>
<feature type="domain" description="Glycosyl transferase family 28 C-terminal" evidence="12">
    <location>
        <begin position="191"/>
        <end position="359"/>
    </location>
</feature>
<dbReference type="GO" id="GO:0005975">
    <property type="term" value="P:carbohydrate metabolic process"/>
    <property type="evidence" value="ECO:0007669"/>
    <property type="project" value="InterPro"/>
</dbReference>
<dbReference type="RefSeq" id="WP_206707076.1">
    <property type="nucleotide sequence ID" value="NZ_CP059066.1"/>
</dbReference>
<keyword evidence="5 10" id="KW-0133">Cell shape</keyword>
<evidence type="ECO:0000256" key="8">
    <source>
        <dbReference type="ARBA" id="ARBA00023306"/>
    </source>
</evidence>
<dbReference type="CDD" id="cd03785">
    <property type="entry name" value="GT28_MurG"/>
    <property type="match status" value="1"/>
</dbReference>
<reference evidence="13" key="1">
    <citation type="submission" date="2020-07" db="EMBL/GenBank/DDBJ databases">
        <title>Koleobacter methoxysyntrophicus gen. nov., sp. nov., a novel anaerobic bacterium isolated from deep subsurface oil field and proposal of Koleobacterales ord. nov. in the phylum Firmicutes.</title>
        <authorList>
            <person name="Sakamoto S."/>
            <person name="Tamaki H."/>
        </authorList>
    </citation>
    <scope>NUCLEOTIDE SEQUENCE</scope>
    <source>
        <strain evidence="13">NRmbB1</strain>
    </source>
</reference>
<dbReference type="PANTHER" id="PTHR21015:SF22">
    <property type="entry name" value="GLYCOSYLTRANSFERASE"/>
    <property type="match status" value="1"/>
</dbReference>
<dbReference type="GO" id="GO:0051301">
    <property type="term" value="P:cell division"/>
    <property type="evidence" value="ECO:0007669"/>
    <property type="project" value="UniProtKB-KW"/>
</dbReference>
<keyword evidence="2 10" id="KW-0132">Cell division</keyword>
<dbReference type="EC" id="2.4.1.227" evidence="10"/>
<dbReference type="InterPro" id="IPR007235">
    <property type="entry name" value="Glyco_trans_28_C"/>
</dbReference>
<evidence type="ECO:0000256" key="1">
    <source>
        <dbReference type="ARBA" id="ARBA00022475"/>
    </source>
</evidence>
<dbReference type="GO" id="GO:0009252">
    <property type="term" value="P:peptidoglycan biosynthetic process"/>
    <property type="evidence" value="ECO:0007669"/>
    <property type="project" value="UniProtKB-UniRule"/>
</dbReference>
<dbReference type="HAMAP" id="MF_00033">
    <property type="entry name" value="MurG"/>
    <property type="match status" value="1"/>
</dbReference>
<comment type="caution">
    <text evidence="10">Lacks conserved residue(s) required for the propagation of feature annotation.</text>
</comment>
<keyword evidence="4 10" id="KW-0808">Transferase</keyword>
<evidence type="ECO:0000256" key="9">
    <source>
        <dbReference type="ARBA" id="ARBA00023316"/>
    </source>
</evidence>
<feature type="binding site" evidence="10">
    <location>
        <position position="302"/>
    </location>
    <ligand>
        <name>UDP-N-acetyl-alpha-D-glucosamine</name>
        <dbReference type="ChEBI" id="CHEBI:57705"/>
    </ligand>
</feature>
<evidence type="ECO:0000313" key="13">
    <source>
        <dbReference type="EMBL" id="QSQ09737.1"/>
    </source>
</evidence>